<keyword evidence="1 2" id="KW-0728">SH3 domain</keyword>
<dbReference type="HOGENOM" id="CLU_2225804_0_0_1"/>
<sequence length="106" mass="12201">MDELEKVSLHVEEFGGLKRIEDSQSHENSEPCKEAGLDFRRGDIIHIVSQDDPYWWQARHEGDKQMRAGLIPSRMLQEKRIAYERAHSANNNADQQGAENVEDGRV</sequence>
<dbReference type="Pfam" id="PF07653">
    <property type="entry name" value="SH3_2"/>
    <property type="match status" value="1"/>
</dbReference>
<dbReference type="InParanoid" id="E9G4C1"/>
<dbReference type="Proteomes" id="UP000000305">
    <property type="component" value="Unassembled WGS sequence"/>
</dbReference>
<dbReference type="eggNOG" id="KOG0609">
    <property type="taxonomic scope" value="Eukaryota"/>
</dbReference>
<proteinExistence type="predicted"/>
<dbReference type="AlphaFoldDB" id="E9G4C1"/>
<dbReference type="InterPro" id="IPR050716">
    <property type="entry name" value="MAGUK"/>
</dbReference>
<dbReference type="InterPro" id="IPR001452">
    <property type="entry name" value="SH3_domain"/>
</dbReference>
<evidence type="ECO:0000256" key="3">
    <source>
        <dbReference type="SAM" id="MobiDB-lite"/>
    </source>
</evidence>
<dbReference type="SMART" id="SM00326">
    <property type="entry name" value="SH3"/>
    <property type="match status" value="1"/>
</dbReference>
<protein>
    <recommendedName>
        <fullName evidence="4">SH3 domain-containing protein</fullName>
    </recommendedName>
</protein>
<evidence type="ECO:0000256" key="1">
    <source>
        <dbReference type="ARBA" id="ARBA00022443"/>
    </source>
</evidence>
<dbReference type="SUPFAM" id="SSF50044">
    <property type="entry name" value="SH3-domain"/>
    <property type="match status" value="1"/>
</dbReference>
<dbReference type="STRING" id="6669.E9G4C1"/>
<evidence type="ECO:0000259" key="4">
    <source>
        <dbReference type="PROSITE" id="PS50002"/>
    </source>
</evidence>
<reference evidence="5 6" key="1">
    <citation type="journal article" date="2011" name="Science">
        <title>The ecoresponsive genome of Daphnia pulex.</title>
        <authorList>
            <person name="Colbourne J.K."/>
            <person name="Pfrender M.E."/>
            <person name="Gilbert D."/>
            <person name="Thomas W.K."/>
            <person name="Tucker A."/>
            <person name="Oakley T.H."/>
            <person name="Tokishita S."/>
            <person name="Aerts A."/>
            <person name="Arnold G.J."/>
            <person name="Basu M.K."/>
            <person name="Bauer D.J."/>
            <person name="Caceres C.E."/>
            <person name="Carmel L."/>
            <person name="Casola C."/>
            <person name="Choi J.H."/>
            <person name="Detter J.C."/>
            <person name="Dong Q."/>
            <person name="Dusheyko S."/>
            <person name="Eads B.D."/>
            <person name="Frohlich T."/>
            <person name="Geiler-Samerotte K.A."/>
            <person name="Gerlach D."/>
            <person name="Hatcher P."/>
            <person name="Jogdeo S."/>
            <person name="Krijgsveld J."/>
            <person name="Kriventseva E.V."/>
            <person name="Kultz D."/>
            <person name="Laforsch C."/>
            <person name="Lindquist E."/>
            <person name="Lopez J."/>
            <person name="Manak J.R."/>
            <person name="Muller J."/>
            <person name="Pangilinan J."/>
            <person name="Patwardhan R.P."/>
            <person name="Pitluck S."/>
            <person name="Pritham E.J."/>
            <person name="Rechtsteiner A."/>
            <person name="Rho M."/>
            <person name="Rogozin I.B."/>
            <person name="Sakarya O."/>
            <person name="Salamov A."/>
            <person name="Schaack S."/>
            <person name="Shapiro H."/>
            <person name="Shiga Y."/>
            <person name="Skalitzky C."/>
            <person name="Smith Z."/>
            <person name="Souvorov A."/>
            <person name="Sung W."/>
            <person name="Tang Z."/>
            <person name="Tsuchiya D."/>
            <person name="Tu H."/>
            <person name="Vos H."/>
            <person name="Wang M."/>
            <person name="Wolf Y.I."/>
            <person name="Yamagata H."/>
            <person name="Yamada T."/>
            <person name="Ye Y."/>
            <person name="Shaw J.R."/>
            <person name="Andrews J."/>
            <person name="Crease T.J."/>
            <person name="Tang H."/>
            <person name="Lucas S.M."/>
            <person name="Robertson H.M."/>
            <person name="Bork P."/>
            <person name="Koonin E.V."/>
            <person name="Zdobnov E.M."/>
            <person name="Grigoriev I.V."/>
            <person name="Lynch M."/>
            <person name="Boore J.L."/>
        </authorList>
    </citation>
    <scope>NUCLEOTIDE SEQUENCE [LARGE SCALE GENOMIC DNA]</scope>
</reference>
<evidence type="ECO:0000313" key="6">
    <source>
        <dbReference type="Proteomes" id="UP000000305"/>
    </source>
</evidence>
<dbReference type="EMBL" id="GL732532">
    <property type="protein sequence ID" value="EFX85576.1"/>
    <property type="molecule type" value="Genomic_DNA"/>
</dbReference>
<dbReference type="PROSITE" id="PS50002">
    <property type="entry name" value="SH3"/>
    <property type="match status" value="1"/>
</dbReference>
<organism evidence="5 6">
    <name type="scientific">Daphnia pulex</name>
    <name type="common">Water flea</name>
    <dbReference type="NCBI Taxonomy" id="6669"/>
    <lineage>
        <taxon>Eukaryota</taxon>
        <taxon>Metazoa</taxon>
        <taxon>Ecdysozoa</taxon>
        <taxon>Arthropoda</taxon>
        <taxon>Crustacea</taxon>
        <taxon>Branchiopoda</taxon>
        <taxon>Diplostraca</taxon>
        <taxon>Cladocera</taxon>
        <taxon>Anomopoda</taxon>
        <taxon>Daphniidae</taxon>
        <taxon>Daphnia</taxon>
    </lineage>
</organism>
<gene>
    <name evidence="5" type="ORF">DAPPUDRAFT_313968</name>
</gene>
<dbReference type="InterPro" id="IPR036028">
    <property type="entry name" value="SH3-like_dom_sf"/>
</dbReference>
<dbReference type="PANTHER" id="PTHR23122">
    <property type="entry name" value="MEMBRANE-ASSOCIATED GUANYLATE KINASE MAGUK"/>
    <property type="match status" value="1"/>
</dbReference>
<dbReference type="Gene3D" id="2.30.30.40">
    <property type="entry name" value="SH3 Domains"/>
    <property type="match status" value="1"/>
</dbReference>
<feature type="domain" description="SH3" evidence="4">
    <location>
        <begin position="18"/>
        <end position="81"/>
    </location>
</feature>
<dbReference type="OrthoDB" id="439127at2759"/>
<dbReference type="KEGG" id="dpx:DAPPUDRAFT_313968"/>
<name>E9G4C1_DAPPU</name>
<feature type="compositionally biased region" description="Polar residues" evidence="3">
    <location>
        <begin position="88"/>
        <end position="98"/>
    </location>
</feature>
<dbReference type="CDD" id="cd11862">
    <property type="entry name" value="SH3_MPP"/>
    <property type="match status" value="1"/>
</dbReference>
<evidence type="ECO:0000256" key="2">
    <source>
        <dbReference type="PROSITE-ProRule" id="PRU00192"/>
    </source>
</evidence>
<evidence type="ECO:0000313" key="5">
    <source>
        <dbReference type="EMBL" id="EFX85576.1"/>
    </source>
</evidence>
<feature type="region of interest" description="Disordered" evidence="3">
    <location>
        <begin position="85"/>
        <end position="106"/>
    </location>
</feature>
<accession>E9G4C1</accession>
<keyword evidence="6" id="KW-1185">Reference proteome</keyword>